<organism evidence="3 4">
    <name type="scientific">Bilifractor porci</name>
    <dbReference type="NCBI Taxonomy" id="2606636"/>
    <lineage>
        <taxon>Bacteria</taxon>
        <taxon>Bacillati</taxon>
        <taxon>Bacillota</taxon>
        <taxon>Clostridia</taxon>
        <taxon>Lachnospirales</taxon>
        <taxon>Lachnospiraceae</taxon>
        <taxon>Bilifractor</taxon>
    </lineage>
</organism>
<dbReference type="Pfam" id="PF01968">
    <property type="entry name" value="Hydantoinase_A"/>
    <property type="match status" value="1"/>
</dbReference>
<evidence type="ECO:0000259" key="2">
    <source>
        <dbReference type="Pfam" id="PF05378"/>
    </source>
</evidence>
<reference evidence="3 4" key="1">
    <citation type="submission" date="2019-08" db="EMBL/GenBank/DDBJ databases">
        <title>In-depth cultivation of the pig gut microbiome towards novel bacterial diversity and tailored functional studies.</title>
        <authorList>
            <person name="Wylensek D."/>
            <person name="Hitch T.C.A."/>
            <person name="Clavel T."/>
        </authorList>
    </citation>
    <scope>NUCLEOTIDE SEQUENCE [LARGE SCALE GENOMIC DNA]</scope>
    <source>
        <strain evidence="3 4">Oil+RF-744-WCA-WT-13</strain>
    </source>
</reference>
<evidence type="ECO:0000259" key="1">
    <source>
        <dbReference type="Pfam" id="PF01968"/>
    </source>
</evidence>
<dbReference type="InterPro" id="IPR043129">
    <property type="entry name" value="ATPase_NBD"/>
</dbReference>
<dbReference type="GO" id="GO:0005829">
    <property type="term" value="C:cytosol"/>
    <property type="evidence" value="ECO:0007669"/>
    <property type="project" value="TreeGrafter"/>
</dbReference>
<dbReference type="SUPFAM" id="SSF53067">
    <property type="entry name" value="Actin-like ATPase domain"/>
    <property type="match status" value="1"/>
</dbReference>
<comment type="caution">
    <text evidence="3">The sequence shown here is derived from an EMBL/GenBank/DDBJ whole genome shotgun (WGS) entry which is preliminary data.</text>
</comment>
<name>A0A7X2PA19_9FIRM</name>
<sequence>MPSAKGGGMECTMIGIGIDTGGTYTDAVVYDCDARKVLCSGKTLTTRDNLELCIARVLDAMDQNLVKQAKLLALSTTLATNACLENKGSRARCLMIGMDPDRMRNLEQVYASYGFRDLDQLVFLDGKPRQMFPDEKEPDWNLLSKHCRDWFRDCGAVGVTQVFPQADGGSLENKAAEIIRDTMHFSVTTAYELFDEVDVLRRGAGTLLNARLVPLIAQFLEAVKNVLKERDLDIPIAIVRSDGSLMSEVMTRDVPVETLLSGPAASAIGGSVLAGESDALIVDMGGTTTDVALIRDGHPVTDKRGISIGQWQTTVQGMYIDTFLLGGDSAVRFRDEKLILDGRRVIPVSVLASVYPGIADRLHTLAEAERRHTRMLNEFYVLQKYPEHPDNYSDEEMQICGALQKGPLMPEELASVLGMDMYTLKTERLEDEGIVMRSGLTPTDMMVIKGDFPVYDPRAALESIRFLAENVKEIAEEIPDAIYKMVIRRMYCNLARILLEQKYPKQKRLLRQEGVRKLIESTFEEVYAGRKPDWMDFQIRTDLPIIGVGAPVHIFLPKVAELLGTRAVIGNYAPVANALGAIASRIVTSVQSRVKAEYEGAELKGYSVYEGEVRRMFEDYDEAEAFARRLTAEKVLEKARRQGASGRPEIRTSVHQIRSAAGKSSMFFESIVESVATDSFSVGQ</sequence>
<dbReference type="AlphaFoldDB" id="A0A7X2PA19"/>
<evidence type="ECO:0000313" key="3">
    <source>
        <dbReference type="EMBL" id="MST82969.1"/>
    </source>
</evidence>
<proteinExistence type="predicted"/>
<dbReference type="InterPro" id="IPR002821">
    <property type="entry name" value="Hydantoinase_A"/>
</dbReference>
<dbReference type="PANTHER" id="PTHR11365:SF2">
    <property type="entry name" value="5-OXOPROLINASE"/>
    <property type="match status" value="1"/>
</dbReference>
<dbReference type="PANTHER" id="PTHR11365">
    <property type="entry name" value="5-OXOPROLINASE RELATED"/>
    <property type="match status" value="1"/>
</dbReference>
<evidence type="ECO:0000313" key="4">
    <source>
        <dbReference type="Proteomes" id="UP000466864"/>
    </source>
</evidence>
<dbReference type="InterPro" id="IPR045079">
    <property type="entry name" value="Oxoprolinase-like"/>
</dbReference>
<accession>A0A7X2PA19</accession>
<feature type="domain" description="Hydantoinase A/oxoprolinase" evidence="1">
    <location>
        <begin position="202"/>
        <end position="447"/>
    </location>
</feature>
<dbReference type="InterPro" id="IPR008040">
    <property type="entry name" value="Hydant_A_N"/>
</dbReference>
<dbReference type="EMBL" id="VUMV01000011">
    <property type="protein sequence ID" value="MST82969.1"/>
    <property type="molecule type" value="Genomic_DNA"/>
</dbReference>
<dbReference type="Proteomes" id="UP000466864">
    <property type="component" value="Unassembled WGS sequence"/>
</dbReference>
<gene>
    <name evidence="3" type="ORF">FYJ60_11735</name>
</gene>
<protein>
    <recommendedName>
        <fullName evidence="5">Hydantoinase/oxoprolinase family protein</fullName>
    </recommendedName>
</protein>
<dbReference type="GO" id="GO:0006749">
    <property type="term" value="P:glutathione metabolic process"/>
    <property type="evidence" value="ECO:0007669"/>
    <property type="project" value="TreeGrafter"/>
</dbReference>
<keyword evidence="4" id="KW-1185">Reference proteome</keyword>
<feature type="domain" description="Hydantoinase/oxoprolinase N-terminal" evidence="2">
    <location>
        <begin position="16"/>
        <end position="106"/>
    </location>
</feature>
<evidence type="ECO:0008006" key="5">
    <source>
        <dbReference type="Google" id="ProtNLM"/>
    </source>
</evidence>
<dbReference type="GO" id="GO:0017168">
    <property type="term" value="F:5-oxoprolinase (ATP-hydrolyzing) activity"/>
    <property type="evidence" value="ECO:0007669"/>
    <property type="project" value="TreeGrafter"/>
</dbReference>
<dbReference type="Pfam" id="PF05378">
    <property type="entry name" value="Hydant_A_N"/>
    <property type="match status" value="1"/>
</dbReference>